<dbReference type="Gene3D" id="3.50.50.60">
    <property type="entry name" value="FAD/NAD(P)-binding domain"/>
    <property type="match status" value="1"/>
</dbReference>
<dbReference type="InterPro" id="IPR050641">
    <property type="entry name" value="RIFMO-like"/>
</dbReference>
<proteinExistence type="inferred from homology"/>
<dbReference type="RefSeq" id="XP_001268890.1">
    <property type="nucleotide sequence ID" value="XM_001268889.1"/>
</dbReference>
<dbReference type="GO" id="GO:0016709">
    <property type="term" value="F:oxidoreductase activity, acting on paired donors, with incorporation or reduction of molecular oxygen, NAD(P)H as one donor, and incorporation of one atom of oxygen"/>
    <property type="evidence" value="ECO:0007669"/>
    <property type="project" value="UniProtKB-ARBA"/>
</dbReference>
<dbReference type="Gene3D" id="3.30.9.10">
    <property type="entry name" value="D-Amino Acid Oxidase, subunit A, domain 2"/>
    <property type="match status" value="1"/>
</dbReference>
<reference evidence="7 8" key="1">
    <citation type="journal article" date="2008" name="PLoS Genet.">
        <title>Genomic islands in the pathogenic filamentous fungus Aspergillus fumigatus.</title>
        <authorList>
            <person name="Fedorova N.D."/>
            <person name="Khaldi N."/>
            <person name="Joardar V.S."/>
            <person name="Maiti R."/>
            <person name="Amedeo P."/>
            <person name="Anderson M.J."/>
            <person name="Crabtree J."/>
            <person name="Silva J.C."/>
            <person name="Badger J.H."/>
            <person name="Albarraq A."/>
            <person name="Angiuoli S."/>
            <person name="Bussey H."/>
            <person name="Bowyer P."/>
            <person name="Cotty P.J."/>
            <person name="Dyer P.S."/>
            <person name="Egan A."/>
            <person name="Galens K."/>
            <person name="Fraser-Liggett C.M."/>
            <person name="Haas B.J."/>
            <person name="Inman J.M."/>
            <person name="Kent R."/>
            <person name="Lemieux S."/>
            <person name="Malavazi I."/>
            <person name="Orvis J."/>
            <person name="Roemer T."/>
            <person name="Ronning C.M."/>
            <person name="Sundaram J.P."/>
            <person name="Sutton G."/>
            <person name="Turner G."/>
            <person name="Venter J.C."/>
            <person name="White O.R."/>
            <person name="Whitty B.R."/>
            <person name="Youngman P."/>
            <person name="Wolfe K.H."/>
            <person name="Goldman G.H."/>
            <person name="Wortman J.R."/>
            <person name="Jiang B."/>
            <person name="Denning D.W."/>
            <person name="Nierman W.C."/>
        </authorList>
    </citation>
    <scope>NUCLEOTIDE SEQUENCE [LARGE SCALE GENOMIC DNA]</scope>
    <source>
        <strain evidence="8">ATCC 1007 / CBS 513.65 / DSM 816 / NCTC 3887 / NRRL 1</strain>
    </source>
</reference>
<name>A1CP93_ASPCL</name>
<evidence type="ECO:0000256" key="4">
    <source>
        <dbReference type="ARBA" id="ARBA00023002"/>
    </source>
</evidence>
<dbReference type="KEGG" id="act:ACLA_021780"/>
<comment type="similarity">
    <text evidence="1">Belongs to the PheA/TfdB FAD monooxygenase family.</text>
</comment>
<keyword evidence="2" id="KW-0285">Flavoprotein</keyword>
<evidence type="ECO:0000313" key="7">
    <source>
        <dbReference type="EMBL" id="EAW07464.1"/>
    </source>
</evidence>
<dbReference type="PRINTS" id="PR00420">
    <property type="entry name" value="RNGMNOXGNASE"/>
</dbReference>
<dbReference type="InterPro" id="IPR002938">
    <property type="entry name" value="FAD-bd"/>
</dbReference>
<dbReference type="AlphaFoldDB" id="A1CP93"/>
<feature type="domain" description="Phenol hydroxylase-like C-terminal dimerisation" evidence="6">
    <location>
        <begin position="449"/>
        <end position="641"/>
    </location>
</feature>
<dbReference type="VEuPathDB" id="FungiDB:ACLA_021780"/>
<dbReference type="OMA" id="AYWMARC"/>
<evidence type="ECO:0000313" key="8">
    <source>
        <dbReference type="Proteomes" id="UP000006701"/>
    </source>
</evidence>
<dbReference type="InterPro" id="IPR036249">
    <property type="entry name" value="Thioredoxin-like_sf"/>
</dbReference>
<evidence type="ECO:0000259" key="5">
    <source>
        <dbReference type="Pfam" id="PF01494"/>
    </source>
</evidence>
<organism evidence="7 8">
    <name type="scientific">Aspergillus clavatus (strain ATCC 1007 / CBS 513.65 / DSM 816 / NCTC 3887 / NRRL 1 / QM 1276 / 107)</name>
    <dbReference type="NCBI Taxonomy" id="344612"/>
    <lineage>
        <taxon>Eukaryota</taxon>
        <taxon>Fungi</taxon>
        <taxon>Dikarya</taxon>
        <taxon>Ascomycota</taxon>
        <taxon>Pezizomycotina</taxon>
        <taxon>Eurotiomycetes</taxon>
        <taxon>Eurotiomycetidae</taxon>
        <taxon>Eurotiales</taxon>
        <taxon>Aspergillaceae</taxon>
        <taxon>Aspergillus</taxon>
        <taxon>Aspergillus subgen. Fumigati</taxon>
    </lineage>
</organism>
<dbReference type="CDD" id="cd02979">
    <property type="entry name" value="PHOX_C"/>
    <property type="match status" value="1"/>
</dbReference>
<dbReference type="Pfam" id="PF01494">
    <property type="entry name" value="FAD_binding_3"/>
    <property type="match status" value="2"/>
</dbReference>
<dbReference type="eggNOG" id="KOG3855">
    <property type="taxonomic scope" value="Eukaryota"/>
</dbReference>
<evidence type="ECO:0000259" key="6">
    <source>
        <dbReference type="Pfam" id="PF07976"/>
    </source>
</evidence>
<feature type="domain" description="FAD-binding" evidence="5">
    <location>
        <begin position="9"/>
        <end position="145"/>
    </location>
</feature>
<dbReference type="Gene3D" id="3.40.30.20">
    <property type="match status" value="1"/>
</dbReference>
<dbReference type="SUPFAM" id="SSF52833">
    <property type="entry name" value="Thioredoxin-like"/>
    <property type="match status" value="1"/>
</dbReference>
<evidence type="ECO:0000256" key="2">
    <source>
        <dbReference type="ARBA" id="ARBA00022630"/>
    </source>
</evidence>
<keyword evidence="8" id="KW-1185">Reference proteome</keyword>
<evidence type="ECO:0000256" key="3">
    <source>
        <dbReference type="ARBA" id="ARBA00022827"/>
    </source>
</evidence>
<evidence type="ECO:0000256" key="1">
    <source>
        <dbReference type="ARBA" id="ARBA00007801"/>
    </source>
</evidence>
<keyword evidence="3" id="KW-0274">FAD</keyword>
<dbReference type="InterPro" id="IPR036188">
    <property type="entry name" value="FAD/NAD-bd_sf"/>
</dbReference>
<keyword evidence="4" id="KW-0560">Oxidoreductase</keyword>
<dbReference type="PANTHER" id="PTHR43004">
    <property type="entry name" value="TRK SYSTEM POTASSIUM UPTAKE PROTEIN"/>
    <property type="match status" value="1"/>
</dbReference>
<dbReference type="GO" id="GO:0071949">
    <property type="term" value="F:FAD binding"/>
    <property type="evidence" value="ECO:0007669"/>
    <property type="project" value="InterPro"/>
</dbReference>
<dbReference type="HOGENOM" id="CLU_009665_9_2_1"/>
<feature type="domain" description="FAD-binding" evidence="5">
    <location>
        <begin position="202"/>
        <end position="406"/>
    </location>
</feature>
<accession>A1CP93</accession>
<dbReference type="PANTHER" id="PTHR43004:SF20">
    <property type="entry name" value="2-MONOOXYGENASE, PUTATIVE (AFU_ORTHOLOGUE AFUA_1G13660)-RELATED"/>
    <property type="match status" value="1"/>
</dbReference>
<dbReference type="InterPro" id="IPR038220">
    <property type="entry name" value="PHOX_C_sf"/>
</dbReference>
<dbReference type="InterPro" id="IPR012941">
    <property type="entry name" value="Phe_hydrox_C_dim_dom"/>
</dbReference>
<dbReference type="Pfam" id="PF07976">
    <property type="entry name" value="Phe_hydrox_dim"/>
    <property type="match status" value="1"/>
</dbReference>
<dbReference type="SUPFAM" id="SSF54373">
    <property type="entry name" value="FAD-linked reductases, C-terminal domain"/>
    <property type="match status" value="1"/>
</dbReference>
<sequence>MSDPSASYTDVLIIGAGPSGLMAAYWMARCGVKARIIDKRGTKVFTGQADGLRPRTLELFDSMGFVHRVLHEACEASEFAFWGPDETGKLKRQDRNPINDISCSPYGNALLNQGRIERFMLDAIKEHSDLEVERGVIADSLNYDSNLEKNDDEYPITVTLRTLSEEEANPSVAYGGAEGVRNGLFRSNTTPDDWDDLIKKSKERPGNIETVKAKYLIGCDGAHSWTRKQLGIPFEGSTTEHIWGVVDMIPITDFPDIRCVSTVASEYGTMLVIPREKQLVRLYLPLHDVNNTSSSFDRSSVTLEMIREKAKKMFGSFSFDFKVCDWWTVYQIGQRLAPTFSKGRIHLAGDAIHTHSPKAGLGMNMSMQDGFNLGWKLALVAKGVARSCILDTYELERKKTAQMLIDLDRRLQPLFTKQQENGPGAISPDETLVKVMELTMSFANGYICYYGASPLVHKSSEDFSASLIPGERFLPAKVRNQVDGRAWWTTRLFESDGRFRIVLLAGDMRHDEQRHRVSTFSAYLASSGSVLRRFTPKGEQNNSIIDVVTIHSNPLEALEFFEFPEMLRPYDEQKGWAYDQIWSDSECAWDRHCQGKAYDAWGVDRMRGALVILRPDQHVGWVGNIEDVKELAGYFEGVLHQPNDVAKTANHVQK</sequence>
<protein>
    <submittedName>
        <fullName evidence="7">Phenol 2-monooxygenase, putative</fullName>
    </submittedName>
</protein>
<dbReference type="OrthoDB" id="1716816at2759"/>
<dbReference type="GeneID" id="4701605"/>
<dbReference type="EMBL" id="DS027059">
    <property type="protein sequence ID" value="EAW07464.1"/>
    <property type="molecule type" value="Genomic_DNA"/>
</dbReference>
<dbReference type="SUPFAM" id="SSF51905">
    <property type="entry name" value="FAD/NAD(P)-binding domain"/>
    <property type="match status" value="1"/>
</dbReference>
<gene>
    <name evidence="7" type="ORF">ACLA_021780</name>
</gene>
<dbReference type="Proteomes" id="UP000006701">
    <property type="component" value="Unassembled WGS sequence"/>
</dbReference>